<keyword evidence="2" id="KW-1185">Reference proteome</keyword>
<name>A0A9W7KST0_9STRA</name>
<dbReference type="AlphaFoldDB" id="A0A9W7KST0"/>
<dbReference type="Proteomes" id="UP001165122">
    <property type="component" value="Unassembled WGS sequence"/>
</dbReference>
<gene>
    <name evidence="1" type="ORF">TrLO_g9862</name>
</gene>
<evidence type="ECO:0000313" key="2">
    <source>
        <dbReference type="Proteomes" id="UP001165122"/>
    </source>
</evidence>
<organism evidence="1 2">
    <name type="scientific">Triparma laevis f. longispina</name>
    <dbReference type="NCBI Taxonomy" id="1714387"/>
    <lineage>
        <taxon>Eukaryota</taxon>
        <taxon>Sar</taxon>
        <taxon>Stramenopiles</taxon>
        <taxon>Ochrophyta</taxon>
        <taxon>Bolidophyceae</taxon>
        <taxon>Parmales</taxon>
        <taxon>Triparmaceae</taxon>
        <taxon>Triparma</taxon>
    </lineage>
</organism>
<dbReference type="EMBL" id="BRXW01000148">
    <property type="protein sequence ID" value="GMI10323.1"/>
    <property type="molecule type" value="Genomic_DNA"/>
</dbReference>
<sequence>MVFLDNMLSELKEKKISLHAFATEGGHRGQDGALSAFRLMVDKAKFENEEGVSQSGVCEKLDVKSDDDDAIGNVMKKITERILLLQQAGDDSSNQEEIMDEFKKVQLKYGYKAS</sequence>
<accession>A0A9W7KST0</accession>
<protein>
    <submittedName>
        <fullName evidence="1">Uncharacterized protein</fullName>
    </submittedName>
</protein>
<evidence type="ECO:0000313" key="1">
    <source>
        <dbReference type="EMBL" id="GMI10323.1"/>
    </source>
</evidence>
<proteinExistence type="predicted"/>
<reference evidence="2" key="1">
    <citation type="journal article" date="2023" name="Commun. Biol.">
        <title>Genome analysis of Parmales, the sister group of diatoms, reveals the evolutionary specialization of diatoms from phago-mixotrophs to photoautotrophs.</title>
        <authorList>
            <person name="Ban H."/>
            <person name="Sato S."/>
            <person name="Yoshikawa S."/>
            <person name="Yamada K."/>
            <person name="Nakamura Y."/>
            <person name="Ichinomiya M."/>
            <person name="Sato N."/>
            <person name="Blanc-Mathieu R."/>
            <person name="Endo H."/>
            <person name="Kuwata A."/>
            <person name="Ogata H."/>
        </authorList>
    </citation>
    <scope>NUCLEOTIDE SEQUENCE [LARGE SCALE GENOMIC DNA]</scope>
    <source>
        <strain evidence="2">NIES 3700</strain>
    </source>
</reference>
<comment type="caution">
    <text evidence="1">The sequence shown here is derived from an EMBL/GenBank/DDBJ whole genome shotgun (WGS) entry which is preliminary data.</text>
</comment>